<evidence type="ECO:0000256" key="4">
    <source>
        <dbReference type="ARBA" id="ARBA00017321"/>
    </source>
</evidence>
<sequence>MASSRGEVVTLQLGHYAGFVGAHWWNSQSAAFNSDPRLSIAAQEVNSDVLFREGVTLQGEPTYTPRLVLMDLKGNLSSLRQQGVLYEHPDQNTSTWSGKVSVHRTDPASRNAFLQDLDVIEEEWEKRTRASCSNAPKPETKNAPAGSAEPPAQKVYHLEEGVEVWSDFLRLHLHPRSVSLINDHTSDGDVDRFDVFGLGDSLLLRSPPVADDLEDRLHFFTEECDSLQGFQLLCDLHDGFSGLGARAVERLRDEYGTKGVLVWGLVPPAPPALSPLRSVYRLVNYALGMARLVDTASVLLPLSVSSVLSRRPSPPVVFPDLHYDAELHYHSSAVLAAAVGTSSLPYRTHSRLTSLSEFADSLSGGGRKVAMTSLALPFPLHAGESLPDALRALGAAPPWCSLAPGTAPVASASAPAPCCFAQSVVLRGVPAARHTAGSQRGSTKDSPLYRCSTGQDVMSAYLHGLYPHAPSAVQLLQAPMSAAAPFPDIFAPTVDRSGYLTDSRRKMEEAVSSVPVLTATQSGTALRTSLLALCRELALVDERRLPGLLAAGTEPGELPEALHGLRSLADAYHSGCGHEQNSDDDDDS</sequence>
<evidence type="ECO:0000259" key="10">
    <source>
        <dbReference type="Pfam" id="PF14881"/>
    </source>
</evidence>
<dbReference type="InterPro" id="IPR036525">
    <property type="entry name" value="Tubulin/FtsZ_GTPase_sf"/>
</dbReference>
<dbReference type="Gene3D" id="3.40.50.1440">
    <property type="entry name" value="Tubulin/FtsZ, GTPase domain"/>
    <property type="match status" value="1"/>
</dbReference>
<evidence type="ECO:0000256" key="3">
    <source>
        <dbReference type="ARBA" id="ARBA00008507"/>
    </source>
</evidence>
<evidence type="ECO:0000256" key="2">
    <source>
        <dbReference type="ARBA" id="ARBA00004496"/>
    </source>
</evidence>
<comment type="similarity">
    <text evidence="3">Belongs to the misato family.</text>
</comment>
<dbReference type="InterPro" id="IPR029209">
    <property type="entry name" value="DML1/Misato_tubulin"/>
</dbReference>
<dbReference type="GO" id="GO:0007005">
    <property type="term" value="P:mitochondrion organization"/>
    <property type="evidence" value="ECO:0007669"/>
    <property type="project" value="InterPro"/>
</dbReference>
<dbReference type="KEGG" id="pmrn:116950697"/>
<dbReference type="CDD" id="cd06060">
    <property type="entry name" value="misato"/>
    <property type="match status" value="1"/>
</dbReference>
<name>A0AAJ7TUW4_PETMA</name>
<dbReference type="AlphaFoldDB" id="A0AAJ7TUW4"/>
<dbReference type="PANTHER" id="PTHR13391">
    <property type="entry name" value="MITOCHONDRIAL DISTRIBUTION REGULATOR MISATO"/>
    <property type="match status" value="1"/>
</dbReference>
<dbReference type="Proteomes" id="UP001318040">
    <property type="component" value="Chromosome 40"/>
</dbReference>
<keyword evidence="5" id="KW-0963">Cytoplasm</keyword>
<dbReference type="InterPro" id="IPR019605">
    <property type="entry name" value="Misato_II_tubulin-like"/>
</dbReference>
<dbReference type="RefSeq" id="XP_032824563.1">
    <property type="nucleotide sequence ID" value="XM_032968672.1"/>
</dbReference>
<evidence type="ECO:0000259" key="9">
    <source>
        <dbReference type="Pfam" id="PF10644"/>
    </source>
</evidence>
<keyword evidence="6" id="KW-0496">Mitochondrion</keyword>
<dbReference type="InterPro" id="IPR049942">
    <property type="entry name" value="DML1/Misato"/>
</dbReference>
<feature type="domain" description="Misato Segment II tubulin-like" evidence="9">
    <location>
        <begin position="7"/>
        <end position="118"/>
    </location>
</feature>
<dbReference type="CTD" id="55154"/>
<evidence type="ECO:0000256" key="6">
    <source>
        <dbReference type="ARBA" id="ARBA00023128"/>
    </source>
</evidence>
<comment type="function">
    <text evidence="7">Involved in the regulation of mitochondrial distribution and morphology. Required for mitochondrial fusion and mitochondrial network formation.</text>
</comment>
<dbReference type="SUPFAM" id="SSF52490">
    <property type="entry name" value="Tubulin nucleotide-binding domain-like"/>
    <property type="match status" value="1"/>
</dbReference>
<protein>
    <recommendedName>
        <fullName evidence="4">Protein misato homolog 1</fullName>
    </recommendedName>
</protein>
<accession>A0AAJ7TUW4</accession>
<evidence type="ECO:0000313" key="12">
    <source>
        <dbReference type="RefSeq" id="XP_032824563.1"/>
    </source>
</evidence>
<evidence type="ECO:0000256" key="8">
    <source>
        <dbReference type="SAM" id="MobiDB-lite"/>
    </source>
</evidence>
<evidence type="ECO:0000256" key="1">
    <source>
        <dbReference type="ARBA" id="ARBA00004173"/>
    </source>
</evidence>
<evidence type="ECO:0000313" key="11">
    <source>
        <dbReference type="Proteomes" id="UP001318040"/>
    </source>
</evidence>
<evidence type="ECO:0000256" key="7">
    <source>
        <dbReference type="ARBA" id="ARBA00045225"/>
    </source>
</evidence>
<dbReference type="Pfam" id="PF10644">
    <property type="entry name" value="Misat_Tub_SegII"/>
    <property type="match status" value="1"/>
</dbReference>
<comment type="subcellular location">
    <subcellularLocation>
        <location evidence="2">Cytoplasm</location>
    </subcellularLocation>
    <subcellularLocation>
        <location evidence="1">Mitochondrion</location>
    </subcellularLocation>
</comment>
<feature type="region of interest" description="Disordered" evidence="8">
    <location>
        <begin position="128"/>
        <end position="150"/>
    </location>
</feature>
<feature type="domain" description="DML1/Misato tubulin" evidence="10">
    <location>
        <begin position="160"/>
        <end position="347"/>
    </location>
</feature>
<organism evidence="11 12">
    <name type="scientific">Petromyzon marinus</name>
    <name type="common">Sea lamprey</name>
    <dbReference type="NCBI Taxonomy" id="7757"/>
    <lineage>
        <taxon>Eukaryota</taxon>
        <taxon>Metazoa</taxon>
        <taxon>Chordata</taxon>
        <taxon>Craniata</taxon>
        <taxon>Vertebrata</taxon>
        <taxon>Cyclostomata</taxon>
        <taxon>Hyperoartia</taxon>
        <taxon>Petromyzontiformes</taxon>
        <taxon>Petromyzontidae</taxon>
        <taxon>Petromyzon</taxon>
    </lineage>
</organism>
<dbReference type="PANTHER" id="PTHR13391:SF0">
    <property type="entry name" value="PROTEIN MISATO HOMOLOG 1"/>
    <property type="match status" value="1"/>
</dbReference>
<gene>
    <name evidence="12" type="primary">MSTO1</name>
</gene>
<evidence type="ECO:0000256" key="5">
    <source>
        <dbReference type="ARBA" id="ARBA00022490"/>
    </source>
</evidence>
<dbReference type="Pfam" id="PF14881">
    <property type="entry name" value="Tubulin_3"/>
    <property type="match status" value="1"/>
</dbReference>
<reference evidence="12" key="1">
    <citation type="submission" date="2025-08" db="UniProtKB">
        <authorList>
            <consortium name="RefSeq"/>
        </authorList>
    </citation>
    <scope>IDENTIFICATION</scope>
    <source>
        <tissue evidence="12">Sperm</tissue>
    </source>
</reference>
<dbReference type="GO" id="GO:0005739">
    <property type="term" value="C:mitochondrion"/>
    <property type="evidence" value="ECO:0007669"/>
    <property type="project" value="UniProtKB-SubCell"/>
</dbReference>
<proteinExistence type="inferred from homology"/>
<keyword evidence="11" id="KW-1185">Reference proteome</keyword>